<dbReference type="OrthoDB" id="8901552at2"/>
<dbReference type="GO" id="GO:0008170">
    <property type="term" value="F:N-methyltransferase activity"/>
    <property type="evidence" value="ECO:0007669"/>
    <property type="project" value="InterPro"/>
</dbReference>
<comment type="similarity">
    <text evidence="1">Belongs to the N(4)/N(6)-methyltransferase family. N(4) subfamily.</text>
</comment>
<dbReference type="InterPro" id="IPR017985">
    <property type="entry name" value="MeTrfase_CN4_CS"/>
</dbReference>
<gene>
    <name evidence="10" type="ordered locus">Meso_3799</name>
</gene>
<name>Q11BQ8_CHESB</name>
<organism evidence="10">
    <name type="scientific">Chelativorans sp. (strain BNC1)</name>
    <dbReference type="NCBI Taxonomy" id="266779"/>
    <lineage>
        <taxon>Bacteria</taxon>
        <taxon>Pseudomonadati</taxon>
        <taxon>Pseudomonadota</taxon>
        <taxon>Alphaproteobacteria</taxon>
        <taxon>Hyphomicrobiales</taxon>
        <taxon>Phyllobacteriaceae</taxon>
        <taxon>Chelativorans</taxon>
    </lineage>
</organism>
<feature type="domain" description="DNA methylase N-4/N-6" evidence="9">
    <location>
        <begin position="34"/>
        <end position="106"/>
    </location>
</feature>
<dbReference type="AlphaFoldDB" id="Q11BQ8"/>
<dbReference type="PROSITE" id="PS00093">
    <property type="entry name" value="N4_MTASE"/>
    <property type="match status" value="1"/>
</dbReference>
<dbReference type="GO" id="GO:0009307">
    <property type="term" value="P:DNA restriction-modification system"/>
    <property type="evidence" value="ECO:0007669"/>
    <property type="project" value="UniProtKB-KW"/>
</dbReference>
<evidence type="ECO:0000313" key="10">
    <source>
        <dbReference type="EMBL" id="ABG65167.1"/>
    </source>
</evidence>
<reference evidence="10" key="1">
    <citation type="submission" date="2006-06" db="EMBL/GenBank/DDBJ databases">
        <title>Complete sequence of chromosome of Chelativorans sp. BNC1.</title>
        <authorList>
            <consortium name="US DOE Joint Genome Institute"/>
            <person name="Copeland A."/>
            <person name="Lucas S."/>
            <person name="Lapidus A."/>
            <person name="Barry K."/>
            <person name="Detter J.C."/>
            <person name="Glavina del Rio T."/>
            <person name="Hammon N."/>
            <person name="Israni S."/>
            <person name="Dalin E."/>
            <person name="Tice H."/>
            <person name="Pitluck S."/>
            <person name="Chertkov O."/>
            <person name="Brettin T."/>
            <person name="Bruce D."/>
            <person name="Han C."/>
            <person name="Tapia R."/>
            <person name="Gilna P."/>
            <person name="Schmutz J."/>
            <person name="Larimer F."/>
            <person name="Land M."/>
            <person name="Hauser L."/>
            <person name="Kyrpides N."/>
            <person name="Mikhailova N."/>
            <person name="Richardson P."/>
        </authorList>
    </citation>
    <scope>NUCLEOTIDE SEQUENCE</scope>
    <source>
        <strain evidence="10">BNC1</strain>
    </source>
</reference>
<dbReference type="InterPro" id="IPR002941">
    <property type="entry name" value="DNA_methylase_N4/N6"/>
</dbReference>
<evidence type="ECO:0000256" key="4">
    <source>
        <dbReference type="ARBA" id="ARBA00022691"/>
    </source>
</evidence>
<keyword evidence="4" id="KW-0949">S-adenosyl-L-methionine</keyword>
<proteinExistence type="inferred from homology"/>
<evidence type="ECO:0000256" key="7">
    <source>
        <dbReference type="ARBA" id="ARBA00047942"/>
    </source>
</evidence>
<dbReference type="GO" id="GO:0003677">
    <property type="term" value="F:DNA binding"/>
    <property type="evidence" value="ECO:0007669"/>
    <property type="project" value="UniProtKB-KW"/>
</dbReference>
<evidence type="ECO:0000256" key="8">
    <source>
        <dbReference type="ARBA" id="ARBA00049120"/>
    </source>
</evidence>
<dbReference type="GO" id="GO:0009007">
    <property type="term" value="F:site-specific DNA-methyltransferase (adenine-specific) activity"/>
    <property type="evidence" value="ECO:0007669"/>
    <property type="project" value="UniProtKB-EC"/>
</dbReference>
<evidence type="ECO:0000256" key="6">
    <source>
        <dbReference type="ARBA" id="ARBA00023125"/>
    </source>
</evidence>
<dbReference type="EMBL" id="CP000390">
    <property type="protein sequence ID" value="ABG65167.1"/>
    <property type="molecule type" value="Genomic_DNA"/>
</dbReference>
<comment type="catalytic activity">
    <reaction evidence="7">
        <text>a 2'-deoxyadenosine in DNA + S-adenosyl-L-methionine = an N(6)-methyl-2'-deoxyadenosine in DNA + S-adenosyl-L-homocysteine + H(+)</text>
        <dbReference type="Rhea" id="RHEA:15197"/>
        <dbReference type="Rhea" id="RHEA-COMP:12418"/>
        <dbReference type="Rhea" id="RHEA-COMP:12419"/>
        <dbReference type="ChEBI" id="CHEBI:15378"/>
        <dbReference type="ChEBI" id="CHEBI:57856"/>
        <dbReference type="ChEBI" id="CHEBI:59789"/>
        <dbReference type="ChEBI" id="CHEBI:90615"/>
        <dbReference type="ChEBI" id="CHEBI:90616"/>
        <dbReference type="EC" id="2.1.1.72"/>
    </reaction>
</comment>
<sequence length="393" mass="43559">MTDCLEPLADDFSPSADFDLPSRPEHKALSSVDWDFPNRIAHSEIEGVHPYPAKFVAELPRAVLECLPVQPGTAVLDPFCGSGTTLVESQRRGFRSVGIDLNPIACLMSRVKVSTAPETLEEAARKVLSAADSVRDPEIPAIPNLDHWFRKDIQARLACLTEAIATAAPEARDILRLALSSIIVRVSNQESDTRYAAIAKNTTADEVFPMFSRAVDRLAYVLHSRTYALSPSTVIEADTLQVNAADVGEPVGLVITSPPYPNAYEYWLYHKYRMWWLGFDPIAVKEKEIGARAHFFKKNHHTADHFVDQMRKTFALLEQVVVPGGYACFVVGRSRIHGKIVDNAKIIENAGLATGFVPVFLKDRVLSANRKSFNLSHANIKKETVLVLRRDAA</sequence>
<keyword evidence="3" id="KW-0808">Transferase</keyword>
<dbReference type="STRING" id="266779.Meso_3799"/>
<comment type="catalytic activity">
    <reaction evidence="8">
        <text>a 2'-deoxycytidine in DNA + S-adenosyl-L-methionine = an N(4)-methyl-2'-deoxycytidine in DNA + S-adenosyl-L-homocysteine + H(+)</text>
        <dbReference type="Rhea" id="RHEA:16857"/>
        <dbReference type="Rhea" id="RHEA-COMP:11369"/>
        <dbReference type="Rhea" id="RHEA-COMP:13674"/>
        <dbReference type="ChEBI" id="CHEBI:15378"/>
        <dbReference type="ChEBI" id="CHEBI:57856"/>
        <dbReference type="ChEBI" id="CHEBI:59789"/>
        <dbReference type="ChEBI" id="CHEBI:85452"/>
        <dbReference type="ChEBI" id="CHEBI:137933"/>
        <dbReference type="EC" id="2.1.1.113"/>
    </reaction>
</comment>
<dbReference type="REBASE" id="13321">
    <property type="entry name" value="M1.MspBNCORF3798P"/>
</dbReference>
<evidence type="ECO:0000256" key="5">
    <source>
        <dbReference type="ARBA" id="ARBA00022747"/>
    </source>
</evidence>
<keyword evidence="5" id="KW-0680">Restriction system</keyword>
<dbReference type="GO" id="GO:0015667">
    <property type="term" value="F:site-specific DNA-methyltransferase (cytosine-N4-specific) activity"/>
    <property type="evidence" value="ECO:0007669"/>
    <property type="project" value="UniProtKB-EC"/>
</dbReference>
<protein>
    <submittedName>
        <fullName evidence="10">Putative RNA methylase</fullName>
    </submittedName>
</protein>
<dbReference type="SUPFAM" id="SSF53335">
    <property type="entry name" value="S-adenosyl-L-methionine-dependent methyltransferases"/>
    <property type="match status" value="1"/>
</dbReference>
<dbReference type="Gene3D" id="3.40.50.150">
    <property type="entry name" value="Vaccinia Virus protein VP39"/>
    <property type="match status" value="2"/>
</dbReference>
<dbReference type="KEGG" id="mes:Meso_3799"/>
<dbReference type="Pfam" id="PF01555">
    <property type="entry name" value="N6_N4_Mtase"/>
    <property type="match status" value="1"/>
</dbReference>
<accession>Q11BQ8</accession>
<keyword evidence="2 10" id="KW-0489">Methyltransferase</keyword>
<evidence type="ECO:0000259" key="9">
    <source>
        <dbReference type="Pfam" id="PF01555"/>
    </source>
</evidence>
<dbReference type="eggNOG" id="COG0863">
    <property type="taxonomic scope" value="Bacteria"/>
</dbReference>
<evidence type="ECO:0000256" key="3">
    <source>
        <dbReference type="ARBA" id="ARBA00022679"/>
    </source>
</evidence>
<dbReference type="InterPro" id="IPR029063">
    <property type="entry name" value="SAM-dependent_MTases_sf"/>
</dbReference>
<dbReference type="HOGENOM" id="CLU_027633_1_0_5"/>
<evidence type="ECO:0000256" key="2">
    <source>
        <dbReference type="ARBA" id="ARBA00022603"/>
    </source>
</evidence>
<keyword evidence="6" id="KW-0238">DNA-binding</keyword>
<evidence type="ECO:0000256" key="1">
    <source>
        <dbReference type="ARBA" id="ARBA00010203"/>
    </source>
</evidence>
<dbReference type="GO" id="GO:0032259">
    <property type="term" value="P:methylation"/>
    <property type="evidence" value="ECO:0007669"/>
    <property type="project" value="UniProtKB-KW"/>
</dbReference>